<dbReference type="PANTHER" id="PTHR35004">
    <property type="entry name" value="TRANSPOSASE RV3428C-RELATED"/>
    <property type="match status" value="1"/>
</dbReference>
<dbReference type="GO" id="GO:0003676">
    <property type="term" value="F:nucleic acid binding"/>
    <property type="evidence" value="ECO:0007669"/>
    <property type="project" value="InterPro"/>
</dbReference>
<dbReference type="InterPro" id="IPR036397">
    <property type="entry name" value="RNaseH_sf"/>
</dbReference>
<reference evidence="4 5" key="1">
    <citation type="submission" date="2014-09" db="EMBL/GenBank/DDBJ databases">
        <title>Draft genome of Bradyrhizobium japonicum Is-34.</title>
        <authorList>
            <person name="Tsurumaru H."/>
            <person name="Yamakawa T."/>
            <person name="Hashimoto S."/>
            <person name="Okizaki K."/>
            <person name="Kanesaki Y."/>
            <person name="Yoshikawa H."/>
            <person name="Yajima S."/>
        </authorList>
    </citation>
    <scope>NUCLEOTIDE SEQUENCE [LARGE SCALE GENOMIC DNA]</scope>
    <source>
        <strain evidence="4 5">Is-34</strain>
    </source>
</reference>
<dbReference type="PROSITE" id="PS50994">
    <property type="entry name" value="INTEGRASE"/>
    <property type="match status" value="1"/>
</dbReference>
<organism evidence="4 5">
    <name type="scientific">Bradyrhizobium japonicum</name>
    <dbReference type="NCBI Taxonomy" id="375"/>
    <lineage>
        <taxon>Bacteria</taxon>
        <taxon>Pseudomonadati</taxon>
        <taxon>Pseudomonadota</taxon>
        <taxon>Alphaproteobacteria</taxon>
        <taxon>Hyphomicrobiales</taxon>
        <taxon>Nitrobacteraceae</taxon>
        <taxon>Bradyrhizobium</taxon>
    </lineage>
</organism>
<dbReference type="PANTHER" id="PTHR35004:SF8">
    <property type="entry name" value="TRANSPOSASE RV3428C-RELATED"/>
    <property type="match status" value="1"/>
</dbReference>
<dbReference type="PROSITE" id="PS50532">
    <property type="entry name" value="HTH_IS408"/>
    <property type="match status" value="1"/>
</dbReference>
<dbReference type="NCBIfam" id="NF033546">
    <property type="entry name" value="transpos_IS21"/>
    <property type="match status" value="1"/>
</dbReference>
<comment type="similarity">
    <text evidence="1">Belongs to the transposase IS21/IS408/IS1162 family.</text>
</comment>
<dbReference type="InterPro" id="IPR012337">
    <property type="entry name" value="RNaseH-like_sf"/>
</dbReference>
<feature type="domain" description="HTH IS408-type" evidence="2">
    <location>
        <begin position="4"/>
        <end position="82"/>
    </location>
</feature>
<dbReference type="GO" id="GO:0015074">
    <property type="term" value="P:DNA integration"/>
    <property type="evidence" value="ECO:0007669"/>
    <property type="project" value="InterPro"/>
</dbReference>
<evidence type="ECO:0000256" key="1">
    <source>
        <dbReference type="ARBA" id="ARBA00009277"/>
    </source>
</evidence>
<comment type="caution">
    <text evidence="4">The sequence shown here is derived from an EMBL/GenBank/DDBJ whole genome shotgun (WGS) entry which is preliminary data.</text>
</comment>
<evidence type="ECO:0000313" key="5">
    <source>
        <dbReference type="Proteomes" id="UP000030377"/>
    </source>
</evidence>
<dbReference type="InterPro" id="IPR017895">
    <property type="entry name" value="HTH_IS408/IS1162_type"/>
</dbReference>
<dbReference type="AlphaFoldDB" id="A0A0A3YGJ8"/>
<dbReference type="SUPFAM" id="SSF53098">
    <property type="entry name" value="Ribonuclease H-like"/>
    <property type="match status" value="1"/>
</dbReference>
<protein>
    <submittedName>
        <fullName evidence="4">Integrase</fullName>
    </submittedName>
</protein>
<dbReference type="InterPro" id="IPR001584">
    <property type="entry name" value="Integrase_cat-core"/>
</dbReference>
<evidence type="ECO:0000313" key="4">
    <source>
        <dbReference type="EMBL" id="KGT72823.1"/>
    </source>
</evidence>
<sequence length="517" mass="58580">MTKYRDILRLNSMGLSQRSIASSCQCSRNTVSEVLNRAKEKELAWPLPEDVADADLQYLLFPEKAQVSSRKIPDCEYIHRELVKSGVTLSLLWSEYCEMCRLSREIPLKYTQYCNYYRKYAATTKATMHIQRKPGEQMEVDWAGQTATLVDAETGELLPVYIFVAALSCSQYAYVEGFLSQNQESWITAHINAFAHFGGVTKILVPDNLKTGVEQSSWYSPVINKTYHEMAEHYGTAVIPARVRKPKDKPGVEGTVGIISTWILAALRQQTFFTLTELNAAIAEKLTAFNKRPFQKKPGSRLSAFLDEEKHALLPLPPSAYECAIWKVATVQFNYHIAVDKMHYSVPYEYIKHKVDVRVTRGVIEVFYNHHRICSHPRLYGRPGQYHTLADHMPDKHKQYVQWNAERFITWAEQVGPYTAAAIRAILTGHRVEQQGYKACMGVLKLGDRYSLVRVEAACAKALSYTPNPGFKHISTILKSGQDMVVAEQAATAETDAESRPSNLHGFTRGASYYGRN</sequence>
<name>A0A0A3YGJ8_BRAJP</name>
<dbReference type="Pfam" id="PF22483">
    <property type="entry name" value="Mu-transpos_C_2"/>
    <property type="match status" value="1"/>
</dbReference>
<dbReference type="Proteomes" id="UP000030377">
    <property type="component" value="Unassembled WGS sequence"/>
</dbReference>
<evidence type="ECO:0000259" key="2">
    <source>
        <dbReference type="PROSITE" id="PS50532"/>
    </source>
</evidence>
<feature type="domain" description="Integrase catalytic" evidence="3">
    <location>
        <begin position="130"/>
        <end position="310"/>
    </location>
</feature>
<dbReference type="InterPro" id="IPR054353">
    <property type="entry name" value="IstA-like_C"/>
</dbReference>
<dbReference type="Gene3D" id="3.30.420.10">
    <property type="entry name" value="Ribonuclease H-like superfamily/Ribonuclease H"/>
    <property type="match status" value="1"/>
</dbReference>
<dbReference type="EMBL" id="JRPN01000145">
    <property type="protein sequence ID" value="KGT72823.1"/>
    <property type="molecule type" value="Genomic_DNA"/>
</dbReference>
<evidence type="ECO:0000259" key="3">
    <source>
        <dbReference type="PROSITE" id="PS50994"/>
    </source>
</evidence>
<proteinExistence type="inferred from homology"/>
<gene>
    <name evidence="4" type="ORF">MA20_48050</name>
</gene>
<accession>A0A0A3YGJ8</accession>